<keyword evidence="2" id="KW-0378">Hydrolase</keyword>
<dbReference type="Proteomes" id="UP000326198">
    <property type="component" value="Unassembled WGS sequence"/>
</dbReference>
<dbReference type="Pfam" id="PF07859">
    <property type="entry name" value="Abhydrolase_3"/>
    <property type="match status" value="1"/>
</dbReference>
<dbReference type="InterPro" id="IPR050466">
    <property type="entry name" value="Carboxylest/Gibb_receptor"/>
</dbReference>
<dbReference type="Gene3D" id="3.40.50.1820">
    <property type="entry name" value="alpha/beta hydrolase"/>
    <property type="match status" value="1"/>
</dbReference>
<reference evidence="2 3" key="1">
    <citation type="submission" date="2019-04" db="EMBL/GenBank/DDBJ databases">
        <title>Friends and foes A comparative genomics studyof 23 Aspergillus species from section Flavi.</title>
        <authorList>
            <consortium name="DOE Joint Genome Institute"/>
            <person name="Kjaerbolling I."/>
            <person name="Vesth T."/>
            <person name="Frisvad J.C."/>
            <person name="Nybo J.L."/>
            <person name="Theobald S."/>
            <person name="Kildgaard S."/>
            <person name="Isbrandt T."/>
            <person name="Kuo A."/>
            <person name="Sato A."/>
            <person name="Lyhne E.K."/>
            <person name="Kogle M.E."/>
            <person name="Wiebenga A."/>
            <person name="Kun R.S."/>
            <person name="Lubbers R.J."/>
            <person name="Makela M.R."/>
            <person name="Barry K."/>
            <person name="Chovatia M."/>
            <person name="Clum A."/>
            <person name="Daum C."/>
            <person name="Haridas S."/>
            <person name="He G."/>
            <person name="LaButti K."/>
            <person name="Lipzen A."/>
            <person name="Mondo S."/>
            <person name="Riley R."/>
            <person name="Salamov A."/>
            <person name="Simmons B.A."/>
            <person name="Magnuson J.K."/>
            <person name="Henrissat B."/>
            <person name="Mortensen U.H."/>
            <person name="Larsen T.O."/>
            <person name="Devries R.P."/>
            <person name="Grigoriev I.V."/>
            <person name="Machida M."/>
            <person name="Baker S.E."/>
            <person name="Andersen M.R."/>
        </authorList>
    </citation>
    <scope>NUCLEOTIDE SEQUENCE [LARGE SCALE GENOMIC DNA]</scope>
    <source>
        <strain evidence="2 3">IBT 29228</strain>
    </source>
</reference>
<name>A0A5N7BQ30_9EURO</name>
<dbReference type="GO" id="GO:0016787">
    <property type="term" value="F:hydrolase activity"/>
    <property type="evidence" value="ECO:0007669"/>
    <property type="project" value="UniProtKB-KW"/>
</dbReference>
<accession>A0A5N7BQ30</accession>
<evidence type="ECO:0000313" key="3">
    <source>
        <dbReference type="Proteomes" id="UP000326198"/>
    </source>
</evidence>
<keyword evidence="3" id="KW-1185">Reference proteome</keyword>
<dbReference type="SUPFAM" id="SSF53474">
    <property type="entry name" value="alpha/beta-Hydrolases"/>
    <property type="match status" value="1"/>
</dbReference>
<dbReference type="EMBL" id="ML736153">
    <property type="protein sequence ID" value="KAE8383912.1"/>
    <property type="molecule type" value="Genomic_DNA"/>
</dbReference>
<dbReference type="PANTHER" id="PTHR23024:SF182">
    <property type="entry name" value="PUTATIVE (AFU_ORTHOLOGUE AFUA_3G14960)-RELATED"/>
    <property type="match status" value="1"/>
</dbReference>
<proteinExistence type="predicted"/>
<gene>
    <name evidence="2" type="ORF">BDV26DRAFT_287324</name>
</gene>
<protein>
    <submittedName>
        <fullName evidence="2">Alpha/Beta hydrolase protein</fullName>
    </submittedName>
</protein>
<evidence type="ECO:0000313" key="2">
    <source>
        <dbReference type="EMBL" id="KAE8383912.1"/>
    </source>
</evidence>
<dbReference type="AlphaFoldDB" id="A0A5N7BQ30"/>
<dbReference type="InterPro" id="IPR013094">
    <property type="entry name" value="AB_hydrolase_3"/>
</dbReference>
<evidence type="ECO:0000259" key="1">
    <source>
        <dbReference type="Pfam" id="PF07859"/>
    </source>
</evidence>
<dbReference type="OrthoDB" id="408631at2759"/>
<sequence length="366" mass="41677">MEDLSRYGIPNDDWKRFVATNPLPDFPSDLKLLDIQGKVNAEREAAAKKEFNDSGLGFQVSYQHKQVHMRDNIINNIRVFRPGSISDGDKDNIQLPVYVFYHGGGFFFGSERQNDYDCARLAIDHRMIIVNANYRHTPTWTYPTQHNDAWDVFDWVMKNIDSLKGDRSRVIIGGVSAGANLAAHVVRQHLQLQRAKKGKESPDVNLVGLVMDCPWLLHPYSYPPDRRSLNHQSYVQCADAPLLPMKRLNFFARHLGPVPNDLSSFMHPNLFTEDLEALPPTVVMVAGNDPFRDEGWVFATNLTNAGVPVNKYIFPGMPHGFWRFEALRAASLYRVALNTSFRQLLGVDQSPPKREFQVMGYIGDFQ</sequence>
<dbReference type="PANTHER" id="PTHR23024">
    <property type="entry name" value="ARYLACETAMIDE DEACETYLASE"/>
    <property type="match status" value="1"/>
</dbReference>
<feature type="domain" description="Alpha/beta hydrolase fold-3" evidence="1">
    <location>
        <begin position="99"/>
        <end position="322"/>
    </location>
</feature>
<dbReference type="InterPro" id="IPR029058">
    <property type="entry name" value="AB_hydrolase_fold"/>
</dbReference>
<organism evidence="2 3">
    <name type="scientific">Aspergillus bertholletiae</name>
    <dbReference type="NCBI Taxonomy" id="1226010"/>
    <lineage>
        <taxon>Eukaryota</taxon>
        <taxon>Fungi</taxon>
        <taxon>Dikarya</taxon>
        <taxon>Ascomycota</taxon>
        <taxon>Pezizomycotina</taxon>
        <taxon>Eurotiomycetes</taxon>
        <taxon>Eurotiomycetidae</taxon>
        <taxon>Eurotiales</taxon>
        <taxon>Aspergillaceae</taxon>
        <taxon>Aspergillus</taxon>
        <taxon>Aspergillus subgen. Circumdati</taxon>
    </lineage>
</organism>